<keyword evidence="3 10" id="KW-0479">Metal-binding</keyword>
<dbReference type="Proteomes" id="UP000001683">
    <property type="component" value="Chromosome"/>
</dbReference>
<evidence type="ECO:0000256" key="3">
    <source>
        <dbReference type="ARBA" id="ARBA00022723"/>
    </source>
</evidence>
<dbReference type="AlphaFoldDB" id="B2A2K9"/>
<dbReference type="InterPro" id="IPR004881">
    <property type="entry name" value="Ribosome_biogen_GTPase_RsgA"/>
</dbReference>
<name>B2A2K9_NATTJ</name>
<dbReference type="InterPro" id="IPR031944">
    <property type="entry name" value="RsgA_N"/>
</dbReference>
<dbReference type="HOGENOM" id="CLU_033617_2_1_9"/>
<feature type="binding site" evidence="10">
    <location>
        <position position="256"/>
    </location>
    <ligand>
        <name>Zn(2+)</name>
        <dbReference type="ChEBI" id="CHEBI:29105"/>
    </ligand>
</feature>
<keyword evidence="8 10" id="KW-0694">RNA-binding</keyword>
<dbReference type="Gene3D" id="1.10.40.50">
    <property type="entry name" value="Probable gtpase engc, domain 3"/>
    <property type="match status" value="1"/>
</dbReference>
<evidence type="ECO:0000259" key="11">
    <source>
        <dbReference type="PROSITE" id="PS50936"/>
    </source>
</evidence>
<evidence type="ECO:0000256" key="9">
    <source>
        <dbReference type="ARBA" id="ARBA00023134"/>
    </source>
</evidence>
<evidence type="ECO:0000256" key="6">
    <source>
        <dbReference type="ARBA" id="ARBA00022801"/>
    </source>
</evidence>
<dbReference type="GO" id="GO:0019843">
    <property type="term" value="F:rRNA binding"/>
    <property type="evidence" value="ECO:0007669"/>
    <property type="project" value="UniProtKB-KW"/>
</dbReference>
<dbReference type="InterPro" id="IPR027417">
    <property type="entry name" value="P-loop_NTPase"/>
</dbReference>
<dbReference type="CDD" id="cd01854">
    <property type="entry name" value="YjeQ_EngC"/>
    <property type="match status" value="1"/>
</dbReference>
<evidence type="ECO:0000256" key="4">
    <source>
        <dbReference type="ARBA" id="ARBA00022730"/>
    </source>
</evidence>
<evidence type="ECO:0000313" key="14">
    <source>
        <dbReference type="Proteomes" id="UP000001683"/>
    </source>
</evidence>
<dbReference type="InterPro" id="IPR010914">
    <property type="entry name" value="RsgA_GTPase_dom"/>
</dbReference>
<dbReference type="CDD" id="cd04466">
    <property type="entry name" value="S1_YloQ_GTPase"/>
    <property type="match status" value="1"/>
</dbReference>
<dbReference type="PANTHER" id="PTHR32120:SF11">
    <property type="entry name" value="SMALL RIBOSOMAL SUBUNIT BIOGENESIS GTPASE RSGA 1, MITOCHONDRIAL-RELATED"/>
    <property type="match status" value="1"/>
</dbReference>
<keyword evidence="6 10" id="KW-0378">Hydrolase</keyword>
<dbReference type="PROSITE" id="PS51721">
    <property type="entry name" value="G_CP"/>
    <property type="match status" value="1"/>
</dbReference>
<comment type="subcellular location">
    <subcellularLocation>
        <location evidence="10">Cytoplasm</location>
    </subcellularLocation>
</comment>
<keyword evidence="14" id="KW-1185">Reference proteome</keyword>
<dbReference type="PROSITE" id="PS50936">
    <property type="entry name" value="ENGC_GTPASE"/>
    <property type="match status" value="1"/>
</dbReference>
<evidence type="ECO:0000256" key="1">
    <source>
        <dbReference type="ARBA" id="ARBA00022490"/>
    </source>
</evidence>
<dbReference type="Pfam" id="PF16745">
    <property type="entry name" value="RsgA_N"/>
    <property type="match status" value="1"/>
</dbReference>
<comment type="function">
    <text evidence="10">One of several proteins that assist in the late maturation steps of the functional core of the 30S ribosomal subunit. Helps release RbfA from mature subunits. May play a role in the assembly of ribosomal proteins into the subunit. Circularly permuted GTPase that catalyzes slow GTP hydrolysis, GTPase activity is stimulated by the 30S ribosomal subunit.</text>
</comment>
<protein>
    <recommendedName>
        <fullName evidence="10">Small ribosomal subunit biogenesis GTPase RsgA</fullName>
        <ecNumber evidence="10">3.6.1.-</ecNumber>
    </recommendedName>
</protein>
<dbReference type="KEGG" id="nth:Nther_1341"/>
<feature type="binding site" evidence="10">
    <location>
        <position position="248"/>
    </location>
    <ligand>
        <name>Zn(2+)</name>
        <dbReference type="ChEBI" id="CHEBI:29105"/>
    </ligand>
</feature>
<dbReference type="Gene3D" id="3.40.50.300">
    <property type="entry name" value="P-loop containing nucleotide triphosphate hydrolases"/>
    <property type="match status" value="1"/>
</dbReference>
<feature type="domain" description="EngC GTPase" evidence="11">
    <location>
        <begin position="73"/>
        <end position="217"/>
    </location>
</feature>
<keyword evidence="1 10" id="KW-0963">Cytoplasm</keyword>
<evidence type="ECO:0000256" key="7">
    <source>
        <dbReference type="ARBA" id="ARBA00022833"/>
    </source>
</evidence>
<gene>
    <name evidence="10" type="primary">rsgA</name>
    <name evidence="13" type="ordered locus">Nther_1341</name>
</gene>
<dbReference type="InParanoid" id="B2A2K9"/>
<evidence type="ECO:0000313" key="13">
    <source>
        <dbReference type="EMBL" id="ACB84924.1"/>
    </source>
</evidence>
<proteinExistence type="inferred from homology"/>
<dbReference type="GO" id="GO:0005737">
    <property type="term" value="C:cytoplasm"/>
    <property type="evidence" value="ECO:0007669"/>
    <property type="project" value="UniProtKB-SubCell"/>
</dbReference>
<feature type="binding site" evidence="10">
    <location>
        <position position="250"/>
    </location>
    <ligand>
        <name>Zn(2+)</name>
        <dbReference type="ChEBI" id="CHEBI:29105"/>
    </ligand>
</feature>
<dbReference type="STRING" id="457570.Nther_1341"/>
<evidence type="ECO:0000256" key="10">
    <source>
        <dbReference type="HAMAP-Rule" id="MF_01820"/>
    </source>
</evidence>
<dbReference type="InterPro" id="IPR030378">
    <property type="entry name" value="G_CP_dom"/>
</dbReference>
<dbReference type="FunCoup" id="B2A2K9">
    <property type="interactions" value="273"/>
</dbReference>
<evidence type="ECO:0000259" key="12">
    <source>
        <dbReference type="PROSITE" id="PS51721"/>
    </source>
</evidence>
<dbReference type="GO" id="GO:0005525">
    <property type="term" value="F:GTP binding"/>
    <property type="evidence" value="ECO:0007669"/>
    <property type="project" value="UniProtKB-UniRule"/>
</dbReference>
<reference evidence="13 14" key="2">
    <citation type="journal article" date="2011" name="J. Bacteriol.">
        <title>Complete genome sequence of the anaerobic, halophilic alkalithermophile Natranaerobius thermophilus JW/NM-WN-LF.</title>
        <authorList>
            <person name="Zhao B."/>
            <person name="Mesbah N.M."/>
            <person name="Dalin E."/>
            <person name="Goodwin L."/>
            <person name="Nolan M."/>
            <person name="Pitluck S."/>
            <person name="Chertkov O."/>
            <person name="Brettin T.S."/>
            <person name="Han J."/>
            <person name="Larimer F.W."/>
            <person name="Land M.L."/>
            <person name="Hauser L."/>
            <person name="Kyrpides N."/>
            <person name="Wiegel J."/>
        </authorList>
    </citation>
    <scope>NUCLEOTIDE SEQUENCE [LARGE SCALE GENOMIC DNA]</scope>
    <source>
        <strain evidence="14">ATCC BAA-1301 / DSM 18059 / JW/NM-WN-LF</strain>
    </source>
</reference>
<organism evidence="13 14">
    <name type="scientific">Natranaerobius thermophilus (strain ATCC BAA-1301 / DSM 18059 / JW/NM-WN-LF)</name>
    <dbReference type="NCBI Taxonomy" id="457570"/>
    <lineage>
        <taxon>Bacteria</taxon>
        <taxon>Bacillati</taxon>
        <taxon>Bacillota</taxon>
        <taxon>Clostridia</taxon>
        <taxon>Natranaerobiales</taxon>
        <taxon>Natranaerobiaceae</taxon>
        <taxon>Natranaerobius</taxon>
    </lineage>
</organism>
<dbReference type="GO" id="GO:0046872">
    <property type="term" value="F:metal ion binding"/>
    <property type="evidence" value="ECO:0007669"/>
    <property type="project" value="UniProtKB-KW"/>
</dbReference>
<dbReference type="EMBL" id="CP001034">
    <property type="protein sequence ID" value="ACB84924.1"/>
    <property type="molecule type" value="Genomic_DNA"/>
</dbReference>
<feature type="binding site" evidence="10">
    <location>
        <begin position="162"/>
        <end position="170"/>
    </location>
    <ligand>
        <name>GTP</name>
        <dbReference type="ChEBI" id="CHEBI:37565"/>
    </ligand>
</feature>
<keyword evidence="5 10" id="KW-0547">Nucleotide-binding</keyword>
<dbReference type="SUPFAM" id="SSF52540">
    <property type="entry name" value="P-loop containing nucleoside triphosphate hydrolases"/>
    <property type="match status" value="1"/>
</dbReference>
<keyword evidence="7 10" id="KW-0862">Zinc</keyword>
<accession>B2A2K9</accession>
<evidence type="ECO:0000256" key="2">
    <source>
        <dbReference type="ARBA" id="ARBA00022517"/>
    </source>
</evidence>
<dbReference type="EC" id="3.6.1.-" evidence="10"/>
<evidence type="ECO:0000256" key="8">
    <source>
        <dbReference type="ARBA" id="ARBA00022884"/>
    </source>
</evidence>
<dbReference type="SUPFAM" id="SSF50249">
    <property type="entry name" value="Nucleic acid-binding proteins"/>
    <property type="match status" value="1"/>
</dbReference>
<keyword evidence="2 10" id="KW-0690">Ribosome biogenesis</keyword>
<dbReference type="InterPro" id="IPR012340">
    <property type="entry name" value="NA-bd_OB-fold"/>
</dbReference>
<keyword evidence="9 10" id="KW-0342">GTP-binding</keyword>
<dbReference type="OrthoDB" id="9809485at2"/>
<feature type="binding site" evidence="10">
    <location>
        <position position="243"/>
    </location>
    <ligand>
        <name>Zn(2+)</name>
        <dbReference type="ChEBI" id="CHEBI:29105"/>
    </ligand>
</feature>
<comment type="similarity">
    <text evidence="10">Belongs to the TRAFAC class YlqF/YawG GTPase family. RsgA subfamily.</text>
</comment>
<dbReference type="Gene3D" id="2.40.50.140">
    <property type="entry name" value="Nucleic acid-binding proteins"/>
    <property type="match status" value="1"/>
</dbReference>
<dbReference type="PANTHER" id="PTHR32120">
    <property type="entry name" value="SMALL RIBOSOMAL SUBUNIT BIOGENESIS GTPASE RSGA"/>
    <property type="match status" value="1"/>
</dbReference>
<dbReference type="GO" id="GO:0003924">
    <property type="term" value="F:GTPase activity"/>
    <property type="evidence" value="ECO:0007669"/>
    <property type="project" value="UniProtKB-UniRule"/>
</dbReference>
<dbReference type="HAMAP" id="MF_01820">
    <property type="entry name" value="GTPase_RsgA"/>
    <property type="match status" value="1"/>
</dbReference>
<dbReference type="RefSeq" id="WP_012447799.1">
    <property type="nucleotide sequence ID" value="NC_010718.1"/>
</dbReference>
<dbReference type="Pfam" id="PF03193">
    <property type="entry name" value="RsgA_GTPase"/>
    <property type="match status" value="1"/>
</dbReference>
<sequence>MQGRVVKIINDFYYVQGNEKNATIECKLKGNLIKDNNFPLVGDVVLVELTGEGQGMISDLSSRENRLVKPAVANVDQVIVVTSVKNPKPNLQLVDRLLVWAYFEGLQGMVCINKRELDYQKAQELAEIYKTSEINTTLISVKENDLDHLPKFFENKTSVLAGQSGVGKSSILNTLNPDLNLEVNPVSRKAGTGKHTTRHCQLLKAGGGFLVDTPGFNKKKLPEIVPEQLELAFPEIKKHSSDCKFNDCSHRKEPDCQVKKLVGTDIPTTRYEHFVKFFEELVDMERSF</sequence>
<dbReference type="NCBIfam" id="TIGR00157">
    <property type="entry name" value="ribosome small subunit-dependent GTPase A"/>
    <property type="match status" value="1"/>
</dbReference>
<dbReference type="GO" id="GO:0042274">
    <property type="term" value="P:ribosomal small subunit biogenesis"/>
    <property type="evidence" value="ECO:0007669"/>
    <property type="project" value="UniProtKB-UniRule"/>
</dbReference>
<feature type="domain" description="CP-type G" evidence="12">
    <location>
        <begin position="64"/>
        <end position="219"/>
    </location>
</feature>
<comment type="caution">
    <text evidence="10">Lacks conserved residue(s) required for the propagation of feature annotation.</text>
</comment>
<keyword evidence="4 10" id="KW-0699">rRNA-binding</keyword>
<evidence type="ECO:0000256" key="5">
    <source>
        <dbReference type="ARBA" id="ARBA00022741"/>
    </source>
</evidence>
<comment type="cofactor">
    <cofactor evidence="10">
        <name>Zn(2+)</name>
        <dbReference type="ChEBI" id="CHEBI:29105"/>
    </cofactor>
    <text evidence="10">Binds 1 zinc ion per subunit.</text>
</comment>
<dbReference type="eggNOG" id="COG1162">
    <property type="taxonomic scope" value="Bacteria"/>
</dbReference>
<comment type="subunit">
    <text evidence="10">Monomer. Associates with 30S ribosomal subunit, binds 16S rRNA.</text>
</comment>
<reference evidence="13 14" key="1">
    <citation type="submission" date="2008-04" db="EMBL/GenBank/DDBJ databases">
        <title>Complete sequence of chromosome of Natranaerobius thermophilus JW/NM-WN-LF.</title>
        <authorList>
            <consortium name="US DOE Joint Genome Institute"/>
            <person name="Copeland A."/>
            <person name="Lucas S."/>
            <person name="Lapidus A."/>
            <person name="Glavina del Rio T."/>
            <person name="Dalin E."/>
            <person name="Tice H."/>
            <person name="Bruce D."/>
            <person name="Goodwin L."/>
            <person name="Pitluck S."/>
            <person name="Chertkov O."/>
            <person name="Brettin T."/>
            <person name="Detter J.C."/>
            <person name="Han C."/>
            <person name="Kuske C.R."/>
            <person name="Schmutz J."/>
            <person name="Larimer F."/>
            <person name="Land M."/>
            <person name="Hauser L."/>
            <person name="Kyrpides N."/>
            <person name="Lykidis A."/>
            <person name="Mesbah N.M."/>
            <person name="Wiegel J."/>
        </authorList>
    </citation>
    <scope>NUCLEOTIDE SEQUENCE [LARGE SCALE GENOMIC DNA]</scope>
    <source>
        <strain evidence="14">ATCC BAA-1301 / DSM 18059 / JW/NM-WN-LF</strain>
    </source>
</reference>